<dbReference type="AlphaFoldDB" id="A0A5P9P3Z5"/>
<dbReference type="Pfam" id="PF25213">
    <property type="entry name" value="HVO_A0261_N"/>
    <property type="match status" value="1"/>
</dbReference>
<dbReference type="InterPro" id="IPR013561">
    <property type="entry name" value="FilR1_middle_dom"/>
</dbReference>
<proteinExistence type="predicted"/>
<organism evidence="3 4">
    <name type="scientific">Natronorubrum aibiense</name>
    <dbReference type="NCBI Taxonomy" id="348826"/>
    <lineage>
        <taxon>Archaea</taxon>
        <taxon>Methanobacteriati</taxon>
        <taxon>Methanobacteriota</taxon>
        <taxon>Stenosarchaea group</taxon>
        <taxon>Halobacteria</taxon>
        <taxon>Halobacteriales</taxon>
        <taxon>Natrialbaceae</taxon>
        <taxon>Natronorubrum</taxon>
    </lineage>
</organism>
<dbReference type="InterPro" id="IPR036390">
    <property type="entry name" value="WH_DNA-bd_sf"/>
</dbReference>
<name>A0A5P9P3Z5_9EURY</name>
<dbReference type="KEGG" id="nas:GCU68_09255"/>
<reference evidence="3 4" key="1">
    <citation type="journal article" date="2007" name="Int. J. Syst. Evol. Microbiol.">
        <title>Natronorubrum sulfidifaciens sp. nov., an extremely haloalkaliphilic archaeon isolated from Aiding salt lake in Xin-Jiang, China.</title>
        <authorList>
            <person name="Cui H.L."/>
            <person name="Tohty D."/>
            <person name="Liu H.C."/>
            <person name="Liu S.J."/>
            <person name="Oren A."/>
            <person name="Zhou P.J."/>
        </authorList>
    </citation>
    <scope>NUCLEOTIDE SEQUENCE [LARGE SCALE GENOMIC DNA]</scope>
    <source>
        <strain evidence="3 4">7-3</strain>
    </source>
</reference>
<sequence>MLLSDSETPLDDIEYLARSEHRVTTLEAVAAAPQSRAALQELTGASRSTIGRTLREFEARYWVRRDRSRYEATPLGAFVVSGLQDLLERIETERTLREGWQWLPAEVSDVIVEMGADAVVTVARADDPYRPVNRFVSLLSETERFRFVGADQALLEPCKDELRRRIVDGMTTEIIDPPAVARHILSTYPDHCAGPLESEYLAVLLHDDLPAYGLCLFDERIGLCGYNADNGTVQVFIDTDAPTAREWAESTYEARRRDARPLEADALEQ</sequence>
<dbReference type="OrthoDB" id="330490at2157"/>
<dbReference type="InterPro" id="IPR036388">
    <property type="entry name" value="WH-like_DNA-bd_sf"/>
</dbReference>
<dbReference type="Pfam" id="PF08350">
    <property type="entry name" value="FilR1_middle"/>
    <property type="match status" value="1"/>
</dbReference>
<evidence type="ECO:0000259" key="1">
    <source>
        <dbReference type="Pfam" id="PF08350"/>
    </source>
</evidence>
<gene>
    <name evidence="3" type="ORF">GCU68_09255</name>
</gene>
<dbReference type="Proteomes" id="UP000326170">
    <property type="component" value="Chromosome"/>
</dbReference>
<dbReference type="SUPFAM" id="SSF46785">
    <property type="entry name" value="Winged helix' DNA-binding domain"/>
    <property type="match status" value="1"/>
</dbReference>
<accession>A0A5P9P3Z5</accession>
<dbReference type="RefSeq" id="WP_152940944.1">
    <property type="nucleotide sequence ID" value="NZ_CP045488.1"/>
</dbReference>
<dbReference type="GeneID" id="42301230"/>
<feature type="domain" description="HVO-A0261-like N-terminal" evidence="2">
    <location>
        <begin position="11"/>
        <end position="94"/>
    </location>
</feature>
<dbReference type="Gene3D" id="1.10.10.10">
    <property type="entry name" value="Winged helix-like DNA-binding domain superfamily/Winged helix DNA-binding domain"/>
    <property type="match status" value="1"/>
</dbReference>
<evidence type="ECO:0000259" key="2">
    <source>
        <dbReference type="Pfam" id="PF25213"/>
    </source>
</evidence>
<evidence type="ECO:0000313" key="3">
    <source>
        <dbReference type="EMBL" id="QFU82697.1"/>
    </source>
</evidence>
<protein>
    <submittedName>
        <fullName evidence="3">MarR family transcriptional regulator</fullName>
    </submittedName>
</protein>
<evidence type="ECO:0000313" key="4">
    <source>
        <dbReference type="Proteomes" id="UP000326170"/>
    </source>
</evidence>
<dbReference type="InterPro" id="IPR057527">
    <property type="entry name" value="HVO_A0261-like_N"/>
</dbReference>
<feature type="domain" description="Methanogenesis regulatory protein FilR1 middle" evidence="1">
    <location>
        <begin position="128"/>
        <end position="257"/>
    </location>
</feature>
<keyword evidence="4" id="KW-1185">Reference proteome</keyword>
<dbReference type="EMBL" id="CP045488">
    <property type="protein sequence ID" value="QFU82697.1"/>
    <property type="molecule type" value="Genomic_DNA"/>
</dbReference>